<dbReference type="SUPFAM" id="SSF56399">
    <property type="entry name" value="ADP-ribosylation"/>
    <property type="match status" value="1"/>
</dbReference>
<dbReference type="GO" id="GO:0005576">
    <property type="term" value="C:extracellular region"/>
    <property type="evidence" value="ECO:0007669"/>
    <property type="project" value="UniProtKB-SubCell"/>
</dbReference>
<keyword evidence="13" id="KW-1185">Reference proteome</keyword>
<keyword evidence="11" id="KW-0520">NAD</keyword>
<reference evidence="12" key="2">
    <citation type="submission" date="2025-09" db="UniProtKB">
        <authorList>
            <consortium name="Ensembl"/>
        </authorList>
    </citation>
    <scope>IDENTIFICATION</scope>
</reference>
<keyword evidence="5 11" id="KW-0328">Glycosyltransferase</keyword>
<dbReference type="EC" id="2.4.2.31" evidence="11"/>
<dbReference type="Ensembl" id="ENSHCOT00000024101.1">
    <property type="protein sequence ID" value="ENSHCOP00000016030.1"/>
    <property type="gene ID" value="ENSHCOG00000019730.1"/>
</dbReference>
<evidence type="ECO:0000256" key="7">
    <source>
        <dbReference type="ARBA" id="ARBA00022695"/>
    </source>
</evidence>
<evidence type="ECO:0000256" key="3">
    <source>
        <dbReference type="ARBA" id="ARBA00022525"/>
    </source>
</evidence>
<comment type="subcellular location">
    <subcellularLocation>
        <location evidence="1">Secreted</location>
    </subcellularLocation>
</comment>
<evidence type="ECO:0000256" key="6">
    <source>
        <dbReference type="ARBA" id="ARBA00022679"/>
    </source>
</evidence>
<organism evidence="12 13">
    <name type="scientific">Hippocampus comes</name>
    <name type="common">Tiger tail seahorse</name>
    <dbReference type="NCBI Taxonomy" id="109280"/>
    <lineage>
        <taxon>Eukaryota</taxon>
        <taxon>Metazoa</taxon>
        <taxon>Chordata</taxon>
        <taxon>Craniata</taxon>
        <taxon>Vertebrata</taxon>
        <taxon>Euteleostomi</taxon>
        <taxon>Actinopterygii</taxon>
        <taxon>Neopterygii</taxon>
        <taxon>Teleostei</taxon>
        <taxon>Neoteleostei</taxon>
        <taxon>Acanthomorphata</taxon>
        <taxon>Syngnathiaria</taxon>
        <taxon>Syngnathiformes</taxon>
        <taxon>Syngnathoidei</taxon>
        <taxon>Syngnathidae</taxon>
        <taxon>Hippocampus</taxon>
    </lineage>
</organism>
<dbReference type="InterPro" id="IPR000768">
    <property type="entry name" value="ART"/>
</dbReference>
<keyword evidence="3" id="KW-0964">Secreted</keyword>
<keyword evidence="8 11" id="KW-0521">NADP</keyword>
<name>A0A3Q3DMR3_HIPCM</name>
<feature type="chain" id="PRO_5018382410" description="NAD(P)(+)--arginine ADP-ribosyltransferase" evidence="11">
    <location>
        <begin position="25"/>
        <end position="295"/>
    </location>
</feature>
<comment type="catalytic activity">
    <reaction evidence="10 11">
        <text>L-arginyl-[protein] + NAD(+) = N(omega)-(ADP-D-ribosyl)-L-arginyl-[protein] + nicotinamide + H(+)</text>
        <dbReference type="Rhea" id="RHEA:19149"/>
        <dbReference type="Rhea" id="RHEA-COMP:10532"/>
        <dbReference type="Rhea" id="RHEA-COMP:15087"/>
        <dbReference type="ChEBI" id="CHEBI:15378"/>
        <dbReference type="ChEBI" id="CHEBI:17154"/>
        <dbReference type="ChEBI" id="CHEBI:29965"/>
        <dbReference type="ChEBI" id="CHEBI:57540"/>
        <dbReference type="ChEBI" id="CHEBI:142554"/>
        <dbReference type="EC" id="2.4.2.31"/>
    </reaction>
</comment>
<evidence type="ECO:0000256" key="5">
    <source>
        <dbReference type="ARBA" id="ARBA00022676"/>
    </source>
</evidence>
<dbReference type="InterPro" id="IPR050999">
    <property type="entry name" value="ADP-ribosyltransferase_ARG"/>
</dbReference>
<evidence type="ECO:0000256" key="8">
    <source>
        <dbReference type="ARBA" id="ARBA00022857"/>
    </source>
</evidence>
<keyword evidence="7" id="KW-0548">Nucleotidyltransferase</keyword>
<feature type="signal peptide" evidence="11">
    <location>
        <begin position="1"/>
        <end position="24"/>
    </location>
</feature>
<keyword evidence="11" id="KW-0732">Signal</keyword>
<dbReference type="PROSITE" id="PS51996">
    <property type="entry name" value="TR_MART"/>
    <property type="match status" value="1"/>
</dbReference>
<dbReference type="GO" id="GO:0090729">
    <property type="term" value="F:toxin activity"/>
    <property type="evidence" value="ECO:0007669"/>
    <property type="project" value="UniProtKB-KW"/>
</dbReference>
<dbReference type="PRINTS" id="PR00970">
    <property type="entry name" value="RIBTRNSFRASE"/>
</dbReference>
<dbReference type="GO" id="GO:0106274">
    <property type="term" value="F:NAD+-protein-arginine ADP-ribosyltransferase activity"/>
    <property type="evidence" value="ECO:0007669"/>
    <property type="project" value="UniProtKB-EC"/>
</dbReference>
<dbReference type="Proteomes" id="UP000264820">
    <property type="component" value="Unplaced"/>
</dbReference>
<evidence type="ECO:0000256" key="10">
    <source>
        <dbReference type="ARBA" id="ARBA00047597"/>
    </source>
</evidence>
<dbReference type="AlphaFoldDB" id="A0A3Q3DMR3"/>
<keyword evidence="9" id="KW-0843">Virulence</keyword>
<evidence type="ECO:0000256" key="11">
    <source>
        <dbReference type="RuleBase" id="RU361228"/>
    </source>
</evidence>
<evidence type="ECO:0000313" key="12">
    <source>
        <dbReference type="Ensembl" id="ENSHCOP00000016030.1"/>
    </source>
</evidence>
<dbReference type="PANTHER" id="PTHR10339:SF25">
    <property type="entry name" value="SECRETED EXOENZYME S"/>
    <property type="match status" value="1"/>
</dbReference>
<comment type="similarity">
    <text evidence="2 11">Belongs to the Arg-specific ADP-ribosyltransferase family.</text>
</comment>
<dbReference type="GeneTree" id="ENSGT00930000152222"/>
<evidence type="ECO:0000256" key="1">
    <source>
        <dbReference type="ARBA" id="ARBA00004613"/>
    </source>
</evidence>
<evidence type="ECO:0000256" key="2">
    <source>
        <dbReference type="ARBA" id="ARBA00009558"/>
    </source>
</evidence>
<evidence type="ECO:0000313" key="13">
    <source>
        <dbReference type="Proteomes" id="UP000264820"/>
    </source>
</evidence>
<proteinExistence type="inferred from homology"/>
<dbReference type="GO" id="GO:0016779">
    <property type="term" value="F:nucleotidyltransferase activity"/>
    <property type="evidence" value="ECO:0007669"/>
    <property type="project" value="UniProtKB-KW"/>
</dbReference>
<accession>A0A3Q3DMR3</accession>
<dbReference type="Pfam" id="PF01129">
    <property type="entry name" value="ART"/>
    <property type="match status" value="1"/>
</dbReference>
<protein>
    <recommendedName>
        <fullName evidence="11">NAD(P)(+)--arginine ADP-ribosyltransferase</fullName>
        <ecNumber evidence="11">2.4.2.31</ecNumber>
    </recommendedName>
    <alternativeName>
        <fullName evidence="11">Mono(ADP-ribosyl)transferase</fullName>
    </alternativeName>
</protein>
<keyword evidence="6 11" id="KW-0808">Transferase</keyword>
<dbReference type="Gene3D" id="3.90.176.10">
    <property type="entry name" value="Toxin ADP-ribosyltransferase, Chain A, domain 1"/>
    <property type="match status" value="1"/>
</dbReference>
<dbReference type="PANTHER" id="PTHR10339">
    <property type="entry name" value="ADP-RIBOSYLTRANSFERASE"/>
    <property type="match status" value="1"/>
</dbReference>
<keyword evidence="4" id="KW-0800">Toxin</keyword>
<dbReference type="GO" id="GO:0003950">
    <property type="term" value="F:NAD+ poly-ADP-ribosyltransferase activity"/>
    <property type="evidence" value="ECO:0007669"/>
    <property type="project" value="TreeGrafter"/>
</dbReference>
<reference evidence="12" key="1">
    <citation type="submission" date="2025-08" db="UniProtKB">
        <authorList>
            <consortium name="Ensembl"/>
        </authorList>
    </citation>
    <scope>IDENTIFICATION</scope>
</reference>
<evidence type="ECO:0000256" key="9">
    <source>
        <dbReference type="ARBA" id="ARBA00023026"/>
    </source>
</evidence>
<evidence type="ECO:0000256" key="4">
    <source>
        <dbReference type="ARBA" id="ARBA00022656"/>
    </source>
</evidence>
<sequence length="295" mass="33717">FKYVNIFVFAIIALFNVDFEQVSEMNTNSNKRGSSCSDTSVGRDACDSGERGCNTKPIVLTDVVVLETMESHTNFSQAWSNAEEKARRPAHAYIEKQPAVAIYMYTKSMLKHSNNKVRTVNVSGQQSSKDETIHMDSKLYSSLREAIQVLKHSQPTCLKTIYRTQMHLQVDISNKQVRFGSFTLASGKRSLERSCTCFKVNTCFGADISHYSALETNHQVFIPPYEVFKVSRVHIDVTEDCKVTYKLESNLNCVYDVKRNMLHLISVLFRNTRQPLVHTWKRLLVFVFVRSCVIT</sequence>